<dbReference type="PROSITE" id="PS50280">
    <property type="entry name" value="SET"/>
    <property type="match status" value="1"/>
</dbReference>
<dbReference type="Proteomes" id="UP000036851">
    <property type="component" value="Unassembled WGS sequence"/>
</dbReference>
<name>A0A0L7TBI4_9GAMM</name>
<evidence type="ECO:0000259" key="1">
    <source>
        <dbReference type="PROSITE" id="PS50280"/>
    </source>
</evidence>
<evidence type="ECO:0000313" key="5">
    <source>
        <dbReference type="Proteomes" id="UP000037088"/>
    </source>
</evidence>
<evidence type="ECO:0000313" key="3">
    <source>
        <dbReference type="EMBL" id="KOC92586.1"/>
    </source>
</evidence>
<gene>
    <name evidence="3" type="ORF">NG42_02205</name>
    <name evidence="2" type="ORF">NG43_14250</name>
</gene>
<dbReference type="EMBL" id="JRXE01000002">
    <property type="protein sequence ID" value="KOC92586.1"/>
    <property type="molecule type" value="Genomic_DNA"/>
</dbReference>
<dbReference type="STRING" id="1560201.NG42_02205"/>
<evidence type="ECO:0000313" key="2">
    <source>
        <dbReference type="EMBL" id="KOC92006.1"/>
    </source>
</evidence>
<dbReference type="InterPro" id="IPR046341">
    <property type="entry name" value="SET_dom_sf"/>
</dbReference>
<dbReference type="Gene3D" id="2.170.270.10">
    <property type="entry name" value="SET domain"/>
    <property type="match status" value="1"/>
</dbReference>
<accession>A0A0L7TBI4</accession>
<reference evidence="4 5" key="1">
    <citation type="journal article" date="2015" name="Int. J. Syst. Evol. Microbiol.">
        <title>Erwinia iniecta sp. nov., isolated from Russian wheat aphids (Diuraphis noxia).</title>
        <authorList>
            <person name="Campillo T."/>
            <person name="Luna E."/>
            <person name="Portier P."/>
            <person name="Fischer-Le Saux M."/>
            <person name="Lapitan N."/>
            <person name="Tisserat N.A."/>
            <person name="Leach J.E."/>
        </authorList>
    </citation>
    <scope>NUCLEOTIDE SEQUENCE [LARGE SCALE GENOMIC DNA]</scope>
    <source>
        <strain evidence="3 5">B120</strain>
        <strain evidence="2 4">B149</strain>
    </source>
</reference>
<dbReference type="SUPFAM" id="SSF82199">
    <property type="entry name" value="SET domain"/>
    <property type="match status" value="1"/>
</dbReference>
<sequence>MLTNNAIQVLRDINQYDVRENTSSRIPFISIHNTGLCLSQTDFQRADRNIANGKKVPVLTRCQRVSLRDEGIKKFNCETSEMFKTLSQAVAVPAGQSLLPAEPGFAPLTSASERMFELLLHTRMIGHSPQLYLGSLPPVIIAGCGVRPQPDPAPLQSASGDRFFSEPVLSAFDEALNRVMNSAFPWHSAAAQEIRSTVLPMLPNEKVAEESDSTIAQPQNSPAEAEDYIICRPGDNSTQTRQQFEDFFDRMEVALEPEQQQQLMALLSDGVIVFHFSEDDCLRPKRVHEDEMRRRNKIYEMSIKEKSTNKESIGAKITLWADEMTQESHTLFVKGTESKNPGHFLLSGGAALVGFFSRKVGETFTGEIFERQPGQTKADFLLEWGMAIAIMPETQASKAFNPPRGNPASSQVFKTLPAIEKPENNLPGTLIHHPKTGLTVHSILEKKIGGEQWHIYPDGSGSGVAEQVGKSPVRYPATHNSQTNRWKIAGIEGEYIFTYGAKKEFFIWTEEGGYRPVTHSADDGTWILSGISDGKVITKRIYFNELLGEWKEFCTKNDHLNARVLARLPEELINPTPGQQRVMSSAFVEGKIRSTRPGEEYLEVRSWVPDSPHLIEIGYVRGNLEGEYFTVRGAEDQPIYRQMVLKWQPQTRRWDSAPSPFSALQKAEQYIDSSWLQQNVAAPWLATVDNRPGLYWNGNSLFMRWSNAAEGSVQYLKLMADNISGDYSPLQPGADDMRFRYDEQTAEWQFHLLRHPAFSTLPESVRVQFTDPLSLTASEDYDDVYQENDSGDRYIYLGENKQDVAEYIRVEQDAEQGDLFSLRVPAKQQPSGPDDLYLYRYDENEEFVLEEIRSCQPMVRRGADDPLPCAGPSGIKRPAVAEVNRSPAKKLHFGPAFKADVEQWLNDHPRLPQEAELPADDAILAEQNNLNYAVRLTNIAPKILPVKRIADHARVNPVLLRDTLKEFTPPVQEWFAAHPRHSWEQQINYAVRLCRMAPDGISIVAIAKHTWLTESSIAAELKSRSTQTAEWFEQYPQDAWEDNLDYAVRLHRMRPEAITVHMIARYAAVEQSMLKAKTELATPKAQQWLDEHPRKPAESDADYALRLCLMEENGVTTSYIAQHIKTREGAIRKRLFRVPFESRRILFSFRQRENESDLDYAMRLYQQLQGKVKDKYIAIYAGVKKSALLKVTGTNNKAPAEPMTELQQQWFASRPRKPKEVSIDYARRLVMARDDEKKSGSLGRLTITNILIAEHADISNIFLSRGLKNYKLMHEWFEKNSRSPDEIPAENAEKNQHYALRLVKLRNQQQEKVSIKDSDIAAHVGITPEQLKQWADSEKSVWFIPFEQEREKDQQFIFNEHDTGFHRMRKNQLFALSMIKYRDHGADPRSALITDKDIANMADITTGSLYEALQPGFLDENPFSKPYDPITGWAPETGLLRLNLQQNPHLLTDPNNPTESITHKVLGDEPISITNLDSLLFSLRIFKKTSRDKLEATWLGQLENIIKSDGSRQNSFIENGKKVEGQLNKYLEVYSDLEKESSVGMEVRAREEIPGGTLLGIYTGVRHENDASLQKEFRKMGSQQVLTYLWGDQQPEEAQQLVGGTTSSYQNANILALINTGKMNNFPSLGKNNVLAGYVNNKIVFYVTRHRIRKGEQLLINYGEGYHPHYEIQSTLNNAIIDTIARSEKCYFTLRDMANSERVFGPEGEVENVPDNKPLRLLREIKLNSGILKYNVIQNDEEISIPIRNDDANNLYHALAVIIDPKAGEDIIEQKILAMKAAVKARYPSEEGIKQEPAEDKAEFK</sequence>
<feature type="domain" description="SET" evidence="1">
    <location>
        <begin position="1529"/>
        <end position="1663"/>
    </location>
</feature>
<keyword evidence="5" id="KW-1185">Reference proteome</keyword>
<dbReference type="PATRIC" id="fig|1560201.3.peg.470"/>
<comment type="caution">
    <text evidence="3">The sequence shown here is derived from an EMBL/GenBank/DDBJ whole genome shotgun (WGS) entry which is preliminary data.</text>
</comment>
<dbReference type="InterPro" id="IPR001214">
    <property type="entry name" value="SET_dom"/>
</dbReference>
<protein>
    <recommendedName>
        <fullName evidence="1">SET domain-containing protein</fullName>
    </recommendedName>
</protein>
<proteinExistence type="predicted"/>
<organism evidence="3 5">
    <name type="scientific">Winslowiella iniecta</name>
    <dbReference type="NCBI Taxonomy" id="1560201"/>
    <lineage>
        <taxon>Bacteria</taxon>
        <taxon>Pseudomonadati</taxon>
        <taxon>Pseudomonadota</taxon>
        <taxon>Gammaproteobacteria</taxon>
        <taxon>Enterobacterales</taxon>
        <taxon>Erwiniaceae</taxon>
        <taxon>Winslowiella</taxon>
    </lineage>
</organism>
<evidence type="ECO:0000313" key="4">
    <source>
        <dbReference type="Proteomes" id="UP000036851"/>
    </source>
</evidence>
<dbReference type="Proteomes" id="UP000037088">
    <property type="component" value="Unassembled WGS sequence"/>
</dbReference>
<dbReference type="EMBL" id="JRXF01000022">
    <property type="protein sequence ID" value="KOC92006.1"/>
    <property type="molecule type" value="Genomic_DNA"/>
</dbReference>